<protein>
    <submittedName>
        <fullName evidence="4">Cauli_VI domain-containing protein</fullName>
    </submittedName>
</protein>
<name>A0A0M3K4M0_ANISI</name>
<evidence type="ECO:0000313" key="4">
    <source>
        <dbReference type="WBParaSite" id="ASIM_0001591101-mRNA-1"/>
    </source>
</evidence>
<evidence type="ECO:0000313" key="2">
    <source>
        <dbReference type="EMBL" id="VDK54784.1"/>
    </source>
</evidence>
<evidence type="ECO:0000313" key="3">
    <source>
        <dbReference type="Proteomes" id="UP000267096"/>
    </source>
</evidence>
<feature type="region of interest" description="Disordered" evidence="1">
    <location>
        <begin position="156"/>
        <end position="214"/>
    </location>
</feature>
<keyword evidence="3" id="KW-1185">Reference proteome</keyword>
<reference evidence="4" key="1">
    <citation type="submission" date="2017-02" db="UniProtKB">
        <authorList>
            <consortium name="WormBaseParasite"/>
        </authorList>
    </citation>
    <scope>IDENTIFICATION</scope>
</reference>
<feature type="compositionally biased region" description="Polar residues" evidence="1">
    <location>
        <begin position="163"/>
        <end position="177"/>
    </location>
</feature>
<proteinExistence type="predicted"/>
<evidence type="ECO:0000256" key="1">
    <source>
        <dbReference type="SAM" id="MobiDB-lite"/>
    </source>
</evidence>
<dbReference type="WBParaSite" id="ASIM_0001591101-mRNA-1">
    <property type="protein sequence ID" value="ASIM_0001591101-mRNA-1"/>
    <property type="gene ID" value="ASIM_0001591101"/>
</dbReference>
<sequence length="257" mass="28094">MMSGRREREGTAARAEIPRPAGESLIAAGAQWLPCLTLIQVLAAIITLPDRNRVAGYIRKSWLYLARFDTRRFGLQHYVDLVEAGLNSPLVIHAICRMSNIQLMVHQGGFGGPSHIFGVSGPIYQAIKRATGYVAMVCPGAEAFTDADLEEYQPIPAPVAASSGPSTRPTNTPQLFITSPTPSPEPEVPRPSINTNSLRNPHEERQPASKPQPQFRLQDISNLQPDHAAELAAPASLPYEQLAEKVESYVCFDNCIE</sequence>
<gene>
    <name evidence="2" type="ORF">ASIM_LOCUS15318</name>
</gene>
<dbReference type="EMBL" id="UYRR01032248">
    <property type="protein sequence ID" value="VDK54784.1"/>
    <property type="molecule type" value="Genomic_DNA"/>
</dbReference>
<dbReference type="AlphaFoldDB" id="A0A0M3K4M0"/>
<reference evidence="2 3" key="2">
    <citation type="submission" date="2018-11" db="EMBL/GenBank/DDBJ databases">
        <authorList>
            <consortium name="Pathogen Informatics"/>
        </authorList>
    </citation>
    <scope>NUCLEOTIDE SEQUENCE [LARGE SCALE GENOMIC DNA]</scope>
</reference>
<organism evidence="4">
    <name type="scientific">Anisakis simplex</name>
    <name type="common">Herring worm</name>
    <dbReference type="NCBI Taxonomy" id="6269"/>
    <lineage>
        <taxon>Eukaryota</taxon>
        <taxon>Metazoa</taxon>
        <taxon>Ecdysozoa</taxon>
        <taxon>Nematoda</taxon>
        <taxon>Chromadorea</taxon>
        <taxon>Rhabditida</taxon>
        <taxon>Spirurina</taxon>
        <taxon>Ascaridomorpha</taxon>
        <taxon>Ascaridoidea</taxon>
        <taxon>Anisakidae</taxon>
        <taxon>Anisakis</taxon>
        <taxon>Anisakis simplex complex</taxon>
    </lineage>
</organism>
<dbReference type="Proteomes" id="UP000267096">
    <property type="component" value="Unassembled WGS sequence"/>
</dbReference>
<accession>A0A0M3K4M0</accession>